<dbReference type="RefSeq" id="WP_035314261.1">
    <property type="nucleotide sequence ID" value="NZ_AODH01000021.1"/>
</dbReference>
<dbReference type="Pfam" id="PF02537">
    <property type="entry name" value="CRCB"/>
    <property type="match status" value="1"/>
</dbReference>
<comment type="activity regulation">
    <text evidence="14">Na(+) is not transported, but it plays an essential structural role and its presence is essential for fluoride channel function.</text>
</comment>
<feature type="transmembrane region" description="Helical" evidence="14">
    <location>
        <begin position="32"/>
        <end position="52"/>
    </location>
</feature>
<comment type="function">
    <text evidence="13 14">Fluoride-specific ion channel. Important for reducing fluoride concentration in the cell, thus reducing its toxicity.</text>
</comment>
<evidence type="ECO:0000256" key="11">
    <source>
        <dbReference type="ARBA" id="ARBA00035120"/>
    </source>
</evidence>
<evidence type="ECO:0000313" key="15">
    <source>
        <dbReference type="EMBL" id="EUJ40170.1"/>
    </source>
</evidence>
<keyword evidence="10 14" id="KW-0407">Ion channel</keyword>
<feature type="binding site" evidence="14">
    <location>
        <position position="72"/>
    </location>
    <ligand>
        <name>Na(+)</name>
        <dbReference type="ChEBI" id="CHEBI:29101"/>
        <note>structural</note>
    </ligand>
</feature>
<evidence type="ECO:0000313" key="16">
    <source>
        <dbReference type="Proteomes" id="UP000019243"/>
    </source>
</evidence>
<comment type="subcellular location">
    <subcellularLocation>
        <location evidence="1 14">Cell membrane</location>
        <topology evidence="1 14">Multi-pass membrane protein</topology>
    </subcellularLocation>
</comment>
<gene>
    <name evidence="14" type="primary">fluC</name>
    <name evidence="14" type="synonym">crcB</name>
    <name evidence="15" type="ORF">BCAMP_05756</name>
</gene>
<reference evidence="15 16" key="1">
    <citation type="submission" date="2012-12" db="EMBL/GenBank/DDBJ databases">
        <title>Novel taxa of Listeriaceae from agricultural environments in the United States.</title>
        <authorList>
            <person name="den Bakker H.C."/>
            <person name="Allred A."/>
            <person name="Warchocki S."/>
            <person name="Wright E.M."/>
            <person name="Burrell A."/>
            <person name="Nightingale K.K."/>
            <person name="Kephart D."/>
            <person name="Wiedmann M."/>
        </authorList>
    </citation>
    <scope>NUCLEOTIDE SEQUENCE [LARGE SCALE GENOMIC DNA]</scope>
    <source>
        <strain evidence="15 16">FSL F6-1037</strain>
    </source>
</reference>
<evidence type="ECO:0000256" key="12">
    <source>
        <dbReference type="ARBA" id="ARBA00035585"/>
    </source>
</evidence>
<keyword evidence="4 14" id="KW-0812">Transmembrane</keyword>
<accession>W7CTY3</accession>
<protein>
    <recommendedName>
        <fullName evidence="14">Fluoride-specific ion channel FluC</fullName>
    </recommendedName>
</protein>
<keyword evidence="5 14" id="KW-0479">Metal-binding</keyword>
<comment type="similarity">
    <text evidence="11 14">Belongs to the fluoride channel Fluc/FEX (TC 1.A.43) family.</text>
</comment>
<name>W7CTY3_9LIST</name>
<evidence type="ECO:0000256" key="3">
    <source>
        <dbReference type="ARBA" id="ARBA00022475"/>
    </source>
</evidence>
<dbReference type="GO" id="GO:0046872">
    <property type="term" value="F:metal ion binding"/>
    <property type="evidence" value="ECO:0007669"/>
    <property type="project" value="UniProtKB-KW"/>
</dbReference>
<dbReference type="PANTHER" id="PTHR28259:SF16">
    <property type="entry name" value="FLUORIDE-SPECIFIC ION CHANNEL FLUC 2"/>
    <property type="match status" value="1"/>
</dbReference>
<dbReference type="STRING" id="1265861.BCAMP_05756"/>
<dbReference type="OrthoDB" id="9815830at2"/>
<evidence type="ECO:0000256" key="2">
    <source>
        <dbReference type="ARBA" id="ARBA00022448"/>
    </source>
</evidence>
<keyword evidence="9 14" id="KW-0472">Membrane</keyword>
<evidence type="ECO:0000256" key="5">
    <source>
        <dbReference type="ARBA" id="ARBA00022723"/>
    </source>
</evidence>
<evidence type="ECO:0000256" key="7">
    <source>
        <dbReference type="ARBA" id="ARBA00023053"/>
    </source>
</evidence>
<evidence type="ECO:0000256" key="6">
    <source>
        <dbReference type="ARBA" id="ARBA00022989"/>
    </source>
</evidence>
<feature type="transmembrane region" description="Helical" evidence="14">
    <location>
        <begin position="90"/>
        <end position="113"/>
    </location>
</feature>
<dbReference type="GO" id="GO:0140114">
    <property type="term" value="P:cellular detoxification of fluoride"/>
    <property type="evidence" value="ECO:0007669"/>
    <property type="project" value="UniProtKB-UniRule"/>
</dbReference>
<keyword evidence="8 14" id="KW-0406">Ion transport</keyword>
<comment type="catalytic activity">
    <reaction evidence="12">
        <text>fluoride(in) = fluoride(out)</text>
        <dbReference type="Rhea" id="RHEA:76159"/>
        <dbReference type="ChEBI" id="CHEBI:17051"/>
    </reaction>
    <physiologicalReaction direction="left-to-right" evidence="12">
        <dbReference type="Rhea" id="RHEA:76160"/>
    </physiologicalReaction>
</comment>
<evidence type="ECO:0000256" key="13">
    <source>
        <dbReference type="ARBA" id="ARBA00049940"/>
    </source>
</evidence>
<evidence type="ECO:0000256" key="10">
    <source>
        <dbReference type="ARBA" id="ARBA00023303"/>
    </source>
</evidence>
<organism evidence="15 16">
    <name type="scientific">Brochothrix campestris FSL F6-1037</name>
    <dbReference type="NCBI Taxonomy" id="1265861"/>
    <lineage>
        <taxon>Bacteria</taxon>
        <taxon>Bacillati</taxon>
        <taxon>Bacillota</taxon>
        <taxon>Bacilli</taxon>
        <taxon>Bacillales</taxon>
        <taxon>Listeriaceae</taxon>
        <taxon>Brochothrix</taxon>
    </lineage>
</organism>
<keyword evidence="3 14" id="KW-1003">Cell membrane</keyword>
<keyword evidence="7 14" id="KW-0915">Sodium</keyword>
<evidence type="ECO:0000256" key="1">
    <source>
        <dbReference type="ARBA" id="ARBA00004651"/>
    </source>
</evidence>
<comment type="caution">
    <text evidence="15">The sequence shown here is derived from an EMBL/GenBank/DDBJ whole genome shotgun (WGS) entry which is preliminary data.</text>
</comment>
<feature type="binding site" evidence="14">
    <location>
        <position position="69"/>
    </location>
    <ligand>
        <name>Na(+)</name>
        <dbReference type="ChEBI" id="CHEBI:29101"/>
        <note>structural</note>
    </ligand>
</feature>
<evidence type="ECO:0000256" key="14">
    <source>
        <dbReference type="HAMAP-Rule" id="MF_00454"/>
    </source>
</evidence>
<keyword evidence="2 14" id="KW-0813">Transport</keyword>
<dbReference type="GO" id="GO:0005886">
    <property type="term" value="C:plasma membrane"/>
    <property type="evidence" value="ECO:0007669"/>
    <property type="project" value="UniProtKB-SubCell"/>
</dbReference>
<dbReference type="PANTHER" id="PTHR28259">
    <property type="entry name" value="FLUORIDE EXPORT PROTEIN 1-RELATED"/>
    <property type="match status" value="1"/>
</dbReference>
<proteinExistence type="inferred from homology"/>
<keyword evidence="6 14" id="KW-1133">Transmembrane helix</keyword>
<dbReference type="AlphaFoldDB" id="W7CTY3"/>
<dbReference type="Proteomes" id="UP000019243">
    <property type="component" value="Unassembled WGS sequence"/>
</dbReference>
<sequence>MSFLLVGIGAASGALLRYLVSRLVHLFYKGSFPLATFLVNMVGSYMMALYLITKPSETVSLVMLVGFLGGLTTFSTFAVEGVQLLKKKEVFTFIYYIGMSYVLGILLASLRYVL</sequence>
<feature type="transmembrane region" description="Helical" evidence="14">
    <location>
        <begin position="59"/>
        <end position="78"/>
    </location>
</feature>
<keyword evidence="16" id="KW-1185">Reference proteome</keyword>
<evidence type="ECO:0000256" key="8">
    <source>
        <dbReference type="ARBA" id="ARBA00023065"/>
    </source>
</evidence>
<evidence type="ECO:0000256" key="9">
    <source>
        <dbReference type="ARBA" id="ARBA00023136"/>
    </source>
</evidence>
<evidence type="ECO:0000256" key="4">
    <source>
        <dbReference type="ARBA" id="ARBA00022692"/>
    </source>
</evidence>
<dbReference type="InterPro" id="IPR003691">
    <property type="entry name" value="FluC"/>
</dbReference>
<dbReference type="EMBL" id="AODH01000021">
    <property type="protein sequence ID" value="EUJ40170.1"/>
    <property type="molecule type" value="Genomic_DNA"/>
</dbReference>
<dbReference type="GO" id="GO:0062054">
    <property type="term" value="F:fluoride channel activity"/>
    <property type="evidence" value="ECO:0007669"/>
    <property type="project" value="UniProtKB-UniRule"/>
</dbReference>
<dbReference type="HAMAP" id="MF_00454">
    <property type="entry name" value="FluC"/>
    <property type="match status" value="1"/>
</dbReference>